<evidence type="ECO:0000256" key="2">
    <source>
        <dbReference type="SAM" id="Coils"/>
    </source>
</evidence>
<dbReference type="Proteomes" id="UP000286801">
    <property type="component" value="Unassembled WGS sequence"/>
</dbReference>
<feature type="compositionally biased region" description="Basic residues" evidence="3">
    <location>
        <begin position="9"/>
        <end position="23"/>
    </location>
</feature>
<proteinExistence type="inferred from homology"/>
<sequence length="445" mass="51276">MTIVDRRLNPKGKSLRNKQRFVHRAREALHESIRRDNGSDKKSDGNKDTIFVPQGKKMVRPKSSKKTAEPRFFHASGTGSVERIYPGNKEFGVGDYIPKPNGGRAGTRGKKASDSGDGEDDFQFILTREDFLDIFFEDLALPDLVKTGLKQIVKHKVERAGLSSSGTAVNLNLLRTMRNSYARRIALHRPRSEEVEELLARVFLIERKTDQTAKERRELSELLERIEHLRGRQRLIPYIDPTDLRYNNFERKPVPNIQAVMFCLMDVSGSMAQYEKELAKSFFMILHLFLERYYKKIDVVFVCHTHEGWEVEEEEFFYGRKTGGTIASTGLKEVHKIIKERFPADSWNIYVAQASDGDNSSGDSDTCIKLLNESILPLCQYYAYVEILDVREMEAFENEENGAELWCAYRGLRADWPNFAMKRIASHSHISPVFRELFQKEEAYG</sequence>
<dbReference type="InterPro" id="IPR006698">
    <property type="entry name" value="UPF0229"/>
</dbReference>
<feature type="region of interest" description="Disordered" evidence="3">
    <location>
        <begin position="1"/>
        <end position="69"/>
    </location>
</feature>
<feature type="region of interest" description="Disordered" evidence="3">
    <location>
        <begin position="92"/>
        <end position="118"/>
    </location>
</feature>
<dbReference type="HAMAP" id="MF_01232">
    <property type="entry name" value="UPF0229"/>
    <property type="match status" value="1"/>
</dbReference>
<feature type="coiled-coil region" evidence="2">
    <location>
        <begin position="205"/>
        <end position="232"/>
    </location>
</feature>
<name>A0A432GDZ5_9DELT</name>
<evidence type="ECO:0000256" key="3">
    <source>
        <dbReference type="SAM" id="MobiDB-lite"/>
    </source>
</evidence>
<feature type="compositionally biased region" description="Basic and acidic residues" evidence="3">
    <location>
        <begin position="24"/>
        <end position="47"/>
    </location>
</feature>
<evidence type="ECO:0000256" key="1">
    <source>
        <dbReference type="HAMAP-Rule" id="MF_01232"/>
    </source>
</evidence>
<keyword evidence="2" id="KW-0175">Coiled coil</keyword>
<dbReference type="Pfam" id="PF04285">
    <property type="entry name" value="DUF444"/>
    <property type="match status" value="1"/>
</dbReference>
<dbReference type="NCBIfam" id="NF003707">
    <property type="entry name" value="PRK05325.1-2"/>
    <property type="match status" value="1"/>
</dbReference>
<dbReference type="AlphaFoldDB" id="A0A432GDZ5"/>
<gene>
    <name evidence="4" type="ORF">DSY97_00455</name>
</gene>
<comment type="caution">
    <text evidence="4">The sequence shown here is derived from an EMBL/GenBank/DDBJ whole genome shotgun (WGS) entry which is preliminary data.</text>
</comment>
<dbReference type="EMBL" id="QNZL01000014">
    <property type="protein sequence ID" value="RTZ81725.1"/>
    <property type="molecule type" value="Genomic_DNA"/>
</dbReference>
<accession>A0A432GDZ5</accession>
<reference evidence="4 5" key="1">
    <citation type="submission" date="2018-06" db="EMBL/GenBank/DDBJ databases">
        <title>Combined omics and stable isotope probing to characterize newly discovered Mariana Back-Arc vent microbial communities.</title>
        <authorList>
            <person name="Trembath-Reichert E."/>
            <person name="Huber J.A."/>
        </authorList>
    </citation>
    <scope>NUCLEOTIDE SEQUENCE [LARGE SCALE GENOMIC DNA]</scope>
    <source>
        <strain evidence="4">MAG 63_1</strain>
    </source>
</reference>
<dbReference type="PANTHER" id="PTHR30510">
    <property type="entry name" value="UPF0229 PROTEIN YEAH"/>
    <property type="match status" value="1"/>
</dbReference>
<evidence type="ECO:0000313" key="4">
    <source>
        <dbReference type="EMBL" id="RTZ81725.1"/>
    </source>
</evidence>
<organism evidence="4 5">
    <name type="scientific">SAR324 cluster bacterium</name>
    <dbReference type="NCBI Taxonomy" id="2024889"/>
    <lineage>
        <taxon>Bacteria</taxon>
        <taxon>Deltaproteobacteria</taxon>
        <taxon>SAR324 cluster</taxon>
    </lineage>
</organism>
<dbReference type="PANTHER" id="PTHR30510:SF2">
    <property type="entry name" value="UPF0229 PROTEIN YEAH"/>
    <property type="match status" value="1"/>
</dbReference>
<comment type="similarity">
    <text evidence="1">Belongs to the UPF0229 family.</text>
</comment>
<evidence type="ECO:0000313" key="5">
    <source>
        <dbReference type="Proteomes" id="UP000286801"/>
    </source>
</evidence>
<protein>
    <recommendedName>
        <fullName evidence="1">UPF0229 protein DSY97_00455</fullName>
    </recommendedName>
</protein>